<sequence>DLRTSFAAHTLQRVPRGPDPFALRQGWRALLFLGWRWGEHLLRHDHHGEEPHAAHRNSGRALHPLHHSAHLFFL</sequence>
<evidence type="ECO:0000313" key="1">
    <source>
        <dbReference type="EMBL" id="CAA9407875.1"/>
    </source>
</evidence>
<protein>
    <submittedName>
        <fullName evidence="1">Protein translocase membrane subunit SecG</fullName>
    </submittedName>
</protein>
<feature type="non-terminal residue" evidence="1">
    <location>
        <position position="74"/>
    </location>
</feature>
<accession>A0A6J4P6U0</accession>
<feature type="non-terminal residue" evidence="1">
    <location>
        <position position="1"/>
    </location>
</feature>
<dbReference type="AlphaFoldDB" id="A0A6J4P6U0"/>
<reference evidence="1" key="1">
    <citation type="submission" date="2020-02" db="EMBL/GenBank/DDBJ databases">
        <authorList>
            <person name="Meier V. D."/>
        </authorList>
    </citation>
    <scope>NUCLEOTIDE SEQUENCE</scope>
    <source>
        <strain evidence="1">AVDCRST_MAG78</strain>
    </source>
</reference>
<proteinExistence type="predicted"/>
<organism evidence="1">
    <name type="scientific">uncultured Rubrobacteraceae bacterium</name>
    <dbReference type="NCBI Taxonomy" id="349277"/>
    <lineage>
        <taxon>Bacteria</taxon>
        <taxon>Bacillati</taxon>
        <taxon>Actinomycetota</taxon>
        <taxon>Rubrobacteria</taxon>
        <taxon>Rubrobacterales</taxon>
        <taxon>Rubrobacteraceae</taxon>
        <taxon>environmental samples</taxon>
    </lineage>
</organism>
<name>A0A6J4P6U0_9ACTN</name>
<gene>
    <name evidence="1" type="ORF">AVDCRST_MAG78-204</name>
</gene>
<dbReference type="EMBL" id="CADCVB010000013">
    <property type="protein sequence ID" value="CAA9407875.1"/>
    <property type="molecule type" value="Genomic_DNA"/>
</dbReference>